<dbReference type="Proteomes" id="UP000299102">
    <property type="component" value="Unassembled WGS sequence"/>
</dbReference>
<protein>
    <submittedName>
        <fullName evidence="2">Uncharacterized protein</fullName>
    </submittedName>
</protein>
<sequence length="129" mass="14390">MTERNKFRYIEGSQEAESRTKTGTKIKKVERVMVIRIKSLIGIEIHNMKELFVPGFIQVGTVNNSGIGIKNGTLNRIGNGTRIRIENGTGTKIENGTVMNESWVVIKIKSIALESKVRPGLKLTAIHTR</sequence>
<evidence type="ECO:0000256" key="1">
    <source>
        <dbReference type="SAM" id="MobiDB-lite"/>
    </source>
</evidence>
<organism evidence="2 3">
    <name type="scientific">Eumeta variegata</name>
    <name type="common">Bagworm moth</name>
    <name type="synonym">Eumeta japonica</name>
    <dbReference type="NCBI Taxonomy" id="151549"/>
    <lineage>
        <taxon>Eukaryota</taxon>
        <taxon>Metazoa</taxon>
        <taxon>Ecdysozoa</taxon>
        <taxon>Arthropoda</taxon>
        <taxon>Hexapoda</taxon>
        <taxon>Insecta</taxon>
        <taxon>Pterygota</taxon>
        <taxon>Neoptera</taxon>
        <taxon>Endopterygota</taxon>
        <taxon>Lepidoptera</taxon>
        <taxon>Glossata</taxon>
        <taxon>Ditrysia</taxon>
        <taxon>Tineoidea</taxon>
        <taxon>Psychidae</taxon>
        <taxon>Oiketicinae</taxon>
        <taxon>Eumeta</taxon>
    </lineage>
</organism>
<feature type="region of interest" description="Disordered" evidence="1">
    <location>
        <begin position="1"/>
        <end position="21"/>
    </location>
</feature>
<evidence type="ECO:0000313" key="2">
    <source>
        <dbReference type="EMBL" id="GBP22793.1"/>
    </source>
</evidence>
<dbReference type="EMBL" id="BGZK01000143">
    <property type="protein sequence ID" value="GBP22793.1"/>
    <property type="molecule type" value="Genomic_DNA"/>
</dbReference>
<accession>A0A4C1U8N7</accession>
<evidence type="ECO:0000313" key="3">
    <source>
        <dbReference type="Proteomes" id="UP000299102"/>
    </source>
</evidence>
<keyword evidence="3" id="KW-1185">Reference proteome</keyword>
<name>A0A4C1U8N7_EUMVA</name>
<proteinExistence type="predicted"/>
<dbReference type="AlphaFoldDB" id="A0A4C1U8N7"/>
<gene>
    <name evidence="2" type="ORF">EVAR_13584_1</name>
</gene>
<reference evidence="2 3" key="1">
    <citation type="journal article" date="2019" name="Commun. Biol.">
        <title>The bagworm genome reveals a unique fibroin gene that provides high tensile strength.</title>
        <authorList>
            <person name="Kono N."/>
            <person name="Nakamura H."/>
            <person name="Ohtoshi R."/>
            <person name="Tomita M."/>
            <person name="Numata K."/>
            <person name="Arakawa K."/>
        </authorList>
    </citation>
    <scope>NUCLEOTIDE SEQUENCE [LARGE SCALE GENOMIC DNA]</scope>
</reference>
<comment type="caution">
    <text evidence="2">The sequence shown here is derived from an EMBL/GenBank/DDBJ whole genome shotgun (WGS) entry which is preliminary data.</text>
</comment>